<dbReference type="GO" id="GO:0003700">
    <property type="term" value="F:DNA-binding transcription factor activity"/>
    <property type="evidence" value="ECO:0007669"/>
    <property type="project" value="TreeGrafter"/>
</dbReference>
<dbReference type="EMBL" id="VUMY01000003">
    <property type="protein sequence ID" value="MST49161.1"/>
    <property type="molecule type" value="Genomic_DNA"/>
</dbReference>
<dbReference type="Proteomes" id="UP000442535">
    <property type="component" value="Unassembled WGS sequence"/>
</dbReference>
<dbReference type="CDD" id="cd00038">
    <property type="entry name" value="CAP_ED"/>
    <property type="match status" value="1"/>
</dbReference>
<dbReference type="PROSITE" id="PS51063">
    <property type="entry name" value="HTH_CRP_2"/>
    <property type="match status" value="1"/>
</dbReference>
<protein>
    <submittedName>
        <fullName evidence="6">Crp/Fnr family transcriptional regulator</fullName>
    </submittedName>
</protein>
<evidence type="ECO:0000256" key="1">
    <source>
        <dbReference type="ARBA" id="ARBA00023015"/>
    </source>
</evidence>
<feature type="domain" description="Cyclic nucleotide-binding" evidence="4">
    <location>
        <begin position="40"/>
        <end position="86"/>
    </location>
</feature>
<reference evidence="6 7" key="1">
    <citation type="submission" date="2019-08" db="EMBL/GenBank/DDBJ databases">
        <title>In-depth cultivation of the pig gut microbiome towards novel bacterial diversity and tailored functional studies.</title>
        <authorList>
            <person name="Wylensek D."/>
            <person name="Hitch T.C.A."/>
            <person name="Clavel T."/>
        </authorList>
    </citation>
    <scope>NUCLEOTIDE SEQUENCE [LARGE SCALE GENOMIC DNA]</scope>
    <source>
        <strain evidence="6 7">RF-GAM-744-WT-7</strain>
    </source>
</reference>
<proteinExistence type="predicted"/>
<keyword evidence="7" id="KW-1185">Reference proteome</keyword>
<evidence type="ECO:0000313" key="6">
    <source>
        <dbReference type="EMBL" id="MST49161.1"/>
    </source>
</evidence>
<dbReference type="InterPro" id="IPR036390">
    <property type="entry name" value="WH_DNA-bd_sf"/>
</dbReference>
<dbReference type="InterPro" id="IPR036388">
    <property type="entry name" value="WH-like_DNA-bd_sf"/>
</dbReference>
<dbReference type="InterPro" id="IPR014710">
    <property type="entry name" value="RmlC-like_jellyroll"/>
</dbReference>
<feature type="domain" description="HTH crp-type" evidence="5">
    <location>
        <begin position="147"/>
        <end position="220"/>
    </location>
</feature>
<name>A0A7K0K0Z7_9ACTO</name>
<dbReference type="PROSITE" id="PS50042">
    <property type="entry name" value="CNMP_BINDING_3"/>
    <property type="match status" value="1"/>
</dbReference>
<dbReference type="InterPro" id="IPR018490">
    <property type="entry name" value="cNMP-bd_dom_sf"/>
</dbReference>
<keyword evidence="2" id="KW-0238">DNA-binding</keyword>
<dbReference type="Pfam" id="PF00027">
    <property type="entry name" value="cNMP_binding"/>
    <property type="match status" value="1"/>
</dbReference>
<evidence type="ECO:0000256" key="3">
    <source>
        <dbReference type="ARBA" id="ARBA00023163"/>
    </source>
</evidence>
<dbReference type="PANTHER" id="PTHR24567">
    <property type="entry name" value="CRP FAMILY TRANSCRIPTIONAL REGULATORY PROTEIN"/>
    <property type="match status" value="1"/>
</dbReference>
<evidence type="ECO:0000313" key="7">
    <source>
        <dbReference type="Proteomes" id="UP000442535"/>
    </source>
</evidence>
<evidence type="ECO:0000259" key="4">
    <source>
        <dbReference type="PROSITE" id="PS50042"/>
    </source>
</evidence>
<dbReference type="AlphaFoldDB" id="A0A7K0K0Z7"/>
<evidence type="ECO:0000259" key="5">
    <source>
        <dbReference type="PROSITE" id="PS51063"/>
    </source>
</evidence>
<sequence length="227" mass="25574">MAGETNLATMRFRTGELFDQVARKLPDKIHGATMEGRFQFLASGDPLDRIFSLQSGKVKLTRTSSMGRDHVLEILGEGDVLGLESLAGENVWFYTATSLEPAEIQWIRVEDMRKYLASNPNLEVQFLRLFGAQTQQRYERTMDLRDLDVPGRVAAVLLLLMRRFGEIGEAGVVLPRGLTQSELAQMVGSSRETTNKVLADFMARGWIQQQTRVITILDAERLIRRAS</sequence>
<dbReference type="SUPFAM" id="SSF46785">
    <property type="entry name" value="Winged helix' DNA-binding domain"/>
    <property type="match status" value="1"/>
</dbReference>
<gene>
    <name evidence="6" type="ORF">FYJ63_02670</name>
</gene>
<organism evidence="6 7">
    <name type="scientific">Mobiluncus porci</name>
    <dbReference type="NCBI Taxonomy" id="2652278"/>
    <lineage>
        <taxon>Bacteria</taxon>
        <taxon>Bacillati</taxon>
        <taxon>Actinomycetota</taxon>
        <taxon>Actinomycetes</taxon>
        <taxon>Actinomycetales</taxon>
        <taxon>Actinomycetaceae</taxon>
        <taxon>Mobiluncus</taxon>
    </lineage>
</organism>
<dbReference type="GO" id="GO:0005829">
    <property type="term" value="C:cytosol"/>
    <property type="evidence" value="ECO:0007669"/>
    <property type="project" value="TreeGrafter"/>
</dbReference>
<dbReference type="PANTHER" id="PTHR24567:SF74">
    <property type="entry name" value="HTH-TYPE TRANSCRIPTIONAL REGULATOR ARCR"/>
    <property type="match status" value="1"/>
</dbReference>
<dbReference type="Gene3D" id="1.10.10.10">
    <property type="entry name" value="Winged helix-like DNA-binding domain superfamily/Winged helix DNA-binding domain"/>
    <property type="match status" value="1"/>
</dbReference>
<dbReference type="InterPro" id="IPR050397">
    <property type="entry name" value="Env_Response_Regulators"/>
</dbReference>
<dbReference type="InterPro" id="IPR012318">
    <property type="entry name" value="HTH_CRP"/>
</dbReference>
<dbReference type="SUPFAM" id="SSF51206">
    <property type="entry name" value="cAMP-binding domain-like"/>
    <property type="match status" value="1"/>
</dbReference>
<keyword evidence="1" id="KW-0805">Transcription regulation</keyword>
<dbReference type="Pfam" id="PF13545">
    <property type="entry name" value="HTH_Crp_2"/>
    <property type="match status" value="1"/>
</dbReference>
<evidence type="ECO:0000256" key="2">
    <source>
        <dbReference type="ARBA" id="ARBA00023125"/>
    </source>
</evidence>
<dbReference type="SMART" id="SM00419">
    <property type="entry name" value="HTH_CRP"/>
    <property type="match status" value="1"/>
</dbReference>
<accession>A0A7K0K0Z7</accession>
<dbReference type="FunFam" id="1.10.10.10:FF:000019">
    <property type="entry name" value="Crp/Fnr family transcriptional regulator"/>
    <property type="match status" value="1"/>
</dbReference>
<dbReference type="InterPro" id="IPR000595">
    <property type="entry name" value="cNMP-bd_dom"/>
</dbReference>
<dbReference type="GO" id="GO:0003677">
    <property type="term" value="F:DNA binding"/>
    <property type="evidence" value="ECO:0007669"/>
    <property type="project" value="UniProtKB-KW"/>
</dbReference>
<dbReference type="RefSeq" id="WP_154543526.1">
    <property type="nucleotide sequence ID" value="NZ_JAQYQY010000007.1"/>
</dbReference>
<keyword evidence="3" id="KW-0804">Transcription</keyword>
<dbReference type="Gene3D" id="2.60.120.10">
    <property type="entry name" value="Jelly Rolls"/>
    <property type="match status" value="1"/>
</dbReference>
<comment type="caution">
    <text evidence="6">The sequence shown here is derived from an EMBL/GenBank/DDBJ whole genome shotgun (WGS) entry which is preliminary data.</text>
</comment>